<dbReference type="Pfam" id="PF05199">
    <property type="entry name" value="GMC_oxred_C"/>
    <property type="match status" value="1"/>
</dbReference>
<evidence type="ECO:0000259" key="8">
    <source>
        <dbReference type="Pfam" id="PF05199"/>
    </source>
</evidence>
<keyword evidence="10" id="KW-1185">Reference proteome</keyword>
<accession>A0A9P5ZGP1</accession>
<evidence type="ECO:0000313" key="10">
    <source>
        <dbReference type="Proteomes" id="UP000807025"/>
    </source>
</evidence>
<gene>
    <name evidence="9" type="ORF">BDN71DRAFT_1405669</name>
</gene>
<dbReference type="EMBL" id="MU154925">
    <property type="protein sequence ID" value="KAF9486793.1"/>
    <property type="molecule type" value="Genomic_DNA"/>
</dbReference>
<comment type="cofactor">
    <cofactor evidence="1">
        <name>FAD</name>
        <dbReference type="ChEBI" id="CHEBI:57692"/>
    </cofactor>
</comment>
<evidence type="ECO:0000256" key="4">
    <source>
        <dbReference type="ARBA" id="ARBA00022729"/>
    </source>
</evidence>
<dbReference type="GO" id="GO:0016614">
    <property type="term" value="F:oxidoreductase activity, acting on CH-OH group of donors"/>
    <property type="evidence" value="ECO:0007669"/>
    <property type="project" value="InterPro"/>
</dbReference>
<feature type="domain" description="Glucose-methanol-choline oxidoreductase C-terminal" evidence="8">
    <location>
        <begin position="4"/>
        <end position="138"/>
    </location>
</feature>
<keyword evidence="5" id="KW-0274">FAD</keyword>
<evidence type="ECO:0000256" key="7">
    <source>
        <dbReference type="ARBA" id="ARBA00023180"/>
    </source>
</evidence>
<name>A0A9P5ZGP1_PLEER</name>
<dbReference type="OrthoDB" id="269227at2759"/>
<evidence type="ECO:0000256" key="1">
    <source>
        <dbReference type="ARBA" id="ARBA00001974"/>
    </source>
</evidence>
<dbReference type="SUPFAM" id="SSF54373">
    <property type="entry name" value="FAD-linked reductases, C-terminal domain"/>
    <property type="match status" value="1"/>
</dbReference>
<dbReference type="Proteomes" id="UP000807025">
    <property type="component" value="Unassembled WGS sequence"/>
</dbReference>
<dbReference type="Gene3D" id="3.50.50.60">
    <property type="entry name" value="FAD/NAD(P)-binding domain"/>
    <property type="match status" value="1"/>
</dbReference>
<keyword evidence="6" id="KW-0560">Oxidoreductase</keyword>
<evidence type="ECO:0000313" key="9">
    <source>
        <dbReference type="EMBL" id="KAF9486793.1"/>
    </source>
</evidence>
<keyword evidence="4" id="KW-0732">Signal</keyword>
<protein>
    <recommendedName>
        <fullName evidence="8">Glucose-methanol-choline oxidoreductase C-terminal domain-containing protein</fullName>
    </recommendedName>
</protein>
<proteinExistence type="inferred from homology"/>
<dbReference type="PANTHER" id="PTHR11552">
    <property type="entry name" value="GLUCOSE-METHANOL-CHOLINE GMC OXIDOREDUCTASE"/>
    <property type="match status" value="1"/>
</dbReference>
<comment type="caution">
    <text evidence="9">The sequence shown here is derived from an EMBL/GenBank/DDBJ whole genome shotgun (WGS) entry which is preliminary data.</text>
</comment>
<dbReference type="SUPFAM" id="SSF51905">
    <property type="entry name" value="FAD/NAD(P)-binding domain"/>
    <property type="match status" value="1"/>
</dbReference>
<keyword evidence="3" id="KW-0285">Flavoprotein</keyword>
<dbReference type="InterPro" id="IPR036188">
    <property type="entry name" value="FAD/NAD-bd_sf"/>
</dbReference>
<evidence type="ECO:0000256" key="6">
    <source>
        <dbReference type="ARBA" id="ARBA00023002"/>
    </source>
</evidence>
<dbReference type="InterPro" id="IPR012132">
    <property type="entry name" value="GMC_OxRdtase"/>
</dbReference>
<evidence type="ECO:0000256" key="2">
    <source>
        <dbReference type="ARBA" id="ARBA00010790"/>
    </source>
</evidence>
<comment type="similarity">
    <text evidence="2">Belongs to the GMC oxidoreductase family.</text>
</comment>
<evidence type="ECO:0000256" key="5">
    <source>
        <dbReference type="ARBA" id="ARBA00022827"/>
    </source>
</evidence>
<feature type="non-terminal residue" evidence="9">
    <location>
        <position position="1"/>
    </location>
</feature>
<dbReference type="GO" id="GO:0050660">
    <property type="term" value="F:flavin adenine dinucleotide binding"/>
    <property type="evidence" value="ECO:0007669"/>
    <property type="project" value="InterPro"/>
</dbReference>
<sequence length="178" mass="19818">LLHPFSRGHVHIRSSDPFDSPIIDPRFLNNTTDIELFIDAVRLVRKVVNARCIKSSIVRETVPGPAVQFDAEIVHYLKGNVQTIYHPIGTAPMFTREEGGVVDESLKVYGTGNLRVVDASVIPLQISAHIQHTTFAIAEKVKVNSLVTRCLPSSAGCRHHQRSEVAMCHLRQTVARHQ</sequence>
<organism evidence="9 10">
    <name type="scientific">Pleurotus eryngii</name>
    <name type="common">Boletus of the steppes</name>
    <dbReference type="NCBI Taxonomy" id="5323"/>
    <lineage>
        <taxon>Eukaryota</taxon>
        <taxon>Fungi</taxon>
        <taxon>Dikarya</taxon>
        <taxon>Basidiomycota</taxon>
        <taxon>Agaricomycotina</taxon>
        <taxon>Agaricomycetes</taxon>
        <taxon>Agaricomycetidae</taxon>
        <taxon>Agaricales</taxon>
        <taxon>Pleurotineae</taxon>
        <taxon>Pleurotaceae</taxon>
        <taxon>Pleurotus</taxon>
    </lineage>
</organism>
<dbReference type="PANTHER" id="PTHR11552:SF201">
    <property type="entry name" value="GLUCOSE-METHANOL-CHOLINE OXIDOREDUCTASE N-TERMINAL DOMAIN-CONTAINING PROTEIN"/>
    <property type="match status" value="1"/>
</dbReference>
<dbReference type="AlphaFoldDB" id="A0A9P5ZGP1"/>
<reference evidence="9" key="1">
    <citation type="submission" date="2020-11" db="EMBL/GenBank/DDBJ databases">
        <authorList>
            <consortium name="DOE Joint Genome Institute"/>
            <person name="Ahrendt S."/>
            <person name="Riley R."/>
            <person name="Andreopoulos W."/>
            <person name="Labutti K."/>
            <person name="Pangilinan J."/>
            <person name="Ruiz-Duenas F.J."/>
            <person name="Barrasa J.M."/>
            <person name="Sanchez-Garcia M."/>
            <person name="Camarero S."/>
            <person name="Miyauchi S."/>
            <person name="Serrano A."/>
            <person name="Linde D."/>
            <person name="Babiker R."/>
            <person name="Drula E."/>
            <person name="Ayuso-Fernandez I."/>
            <person name="Pacheco R."/>
            <person name="Padilla G."/>
            <person name="Ferreira P."/>
            <person name="Barriuso J."/>
            <person name="Kellner H."/>
            <person name="Castanera R."/>
            <person name="Alfaro M."/>
            <person name="Ramirez L."/>
            <person name="Pisabarro A.G."/>
            <person name="Kuo A."/>
            <person name="Tritt A."/>
            <person name="Lipzen A."/>
            <person name="He G."/>
            <person name="Yan M."/>
            <person name="Ng V."/>
            <person name="Cullen D."/>
            <person name="Martin F."/>
            <person name="Rosso M.-N."/>
            <person name="Henrissat B."/>
            <person name="Hibbett D."/>
            <person name="Martinez A.T."/>
            <person name="Grigoriev I.V."/>
        </authorList>
    </citation>
    <scope>NUCLEOTIDE SEQUENCE</scope>
    <source>
        <strain evidence="9">ATCC 90797</strain>
    </source>
</reference>
<keyword evidence="7" id="KW-0325">Glycoprotein</keyword>
<dbReference type="Gene3D" id="3.30.560.10">
    <property type="entry name" value="Glucose Oxidase, domain 3"/>
    <property type="match status" value="1"/>
</dbReference>
<evidence type="ECO:0000256" key="3">
    <source>
        <dbReference type="ARBA" id="ARBA00022630"/>
    </source>
</evidence>
<dbReference type="InterPro" id="IPR007867">
    <property type="entry name" value="GMC_OxRtase_C"/>
</dbReference>